<dbReference type="EMBL" id="GU567974">
    <property type="protein sequence ID" value="ADI22066.1"/>
    <property type="molecule type" value="Genomic_DNA"/>
</dbReference>
<name>E7C3P2_9BACT</name>
<protein>
    <submittedName>
        <fullName evidence="2">Uncharacterized protein</fullName>
    </submittedName>
</protein>
<reference evidence="2" key="1">
    <citation type="submission" date="2010-01" db="EMBL/GenBank/DDBJ databases">
        <title>Genome fragments of uncultured bacteria from the North Pacific subtropical Gyre.</title>
        <authorList>
            <person name="Pham V.D."/>
            <person name="Delong E.F."/>
        </authorList>
    </citation>
    <scope>NUCLEOTIDE SEQUENCE</scope>
</reference>
<organism evidence="2">
    <name type="scientific">uncultured myxobacterium HF0200_08J13</name>
    <dbReference type="NCBI Taxonomy" id="723558"/>
    <lineage>
        <taxon>Bacteria</taxon>
        <taxon>Pseudomonadati</taxon>
        <taxon>Myxococcota</taxon>
        <taxon>Myxococcia</taxon>
        <taxon>Myxococcales</taxon>
        <taxon>environmental samples</taxon>
    </lineage>
</organism>
<keyword evidence="1" id="KW-0472">Membrane</keyword>
<evidence type="ECO:0000313" key="2">
    <source>
        <dbReference type="EMBL" id="ADI22066.1"/>
    </source>
</evidence>
<keyword evidence="1" id="KW-1133">Transmembrane helix</keyword>
<evidence type="ECO:0000256" key="1">
    <source>
        <dbReference type="SAM" id="Phobius"/>
    </source>
</evidence>
<sequence>MSGGKSGGIVKGIMVVVAGIGFFIAKGGDNLFWAGSKAVRHADDFGNVGRHLDDVPISGLRHGDEFGAAADSARRANVGDDNLINKGNESGSLTGDIAEGSVDAAEIVLETLGSDDDSDE</sequence>
<feature type="transmembrane region" description="Helical" evidence="1">
    <location>
        <begin position="6"/>
        <end position="25"/>
    </location>
</feature>
<dbReference type="AlphaFoldDB" id="E7C3P2"/>
<keyword evidence="1" id="KW-0812">Transmembrane</keyword>
<proteinExistence type="predicted"/>
<accession>E7C3P2</accession>